<reference evidence="1 2" key="1">
    <citation type="journal article" date="2014" name="Appl. Environ. Microbiol.">
        <title>Elucidation of insertion elements encoded on plasmids and in vitro construction of shuttle vectors from the toxic cyanobacterium Planktothrix.</title>
        <authorList>
            <person name="Christiansen G."/>
            <person name="Goesmann A."/>
            <person name="Kurmayer R."/>
        </authorList>
    </citation>
    <scope>NUCLEOTIDE SEQUENCE [LARGE SCALE GENOMIC DNA]</scope>
    <source>
        <strain evidence="1 2">NIVA-CYA 126/8</strain>
    </source>
</reference>
<dbReference type="Proteomes" id="UP000027395">
    <property type="component" value="Chromosome"/>
</dbReference>
<keyword evidence="2" id="KW-1185">Reference proteome</keyword>
<gene>
    <name evidence="1" type="ORF">A19Y_4400</name>
</gene>
<proteinExistence type="predicted"/>
<accession>A0A073CMA9</accession>
<evidence type="ECO:0000313" key="1">
    <source>
        <dbReference type="EMBL" id="KEI69062.1"/>
    </source>
</evidence>
<protein>
    <submittedName>
        <fullName evidence="1">Uncharacterized protein</fullName>
    </submittedName>
</protein>
<dbReference type="PATRIC" id="fig|388467.6.peg.4335"/>
<dbReference type="eggNOG" id="ENOG5033458">
    <property type="taxonomic scope" value="Bacteria"/>
</dbReference>
<dbReference type="AlphaFoldDB" id="A0A073CMA9"/>
<dbReference type="STRING" id="388467.A19Y_4400"/>
<dbReference type="HOGENOM" id="CLU_143365_2_0_3"/>
<organism evidence="1 2">
    <name type="scientific">Planktothrix agardhii (strain NIVA-CYA 126/8)</name>
    <dbReference type="NCBI Taxonomy" id="388467"/>
    <lineage>
        <taxon>Bacteria</taxon>
        <taxon>Bacillati</taxon>
        <taxon>Cyanobacteriota</taxon>
        <taxon>Cyanophyceae</taxon>
        <taxon>Oscillatoriophycideae</taxon>
        <taxon>Oscillatoriales</taxon>
        <taxon>Microcoleaceae</taxon>
        <taxon>Planktothrix</taxon>
    </lineage>
</organism>
<name>A0A073CMA9_PLAA1</name>
<evidence type="ECO:0000313" key="2">
    <source>
        <dbReference type="Proteomes" id="UP000027395"/>
    </source>
</evidence>
<dbReference type="GeneID" id="77290430"/>
<dbReference type="EMBL" id="CM002803">
    <property type="protein sequence ID" value="KEI69062.1"/>
    <property type="molecule type" value="Genomic_DNA"/>
</dbReference>
<sequence>MKKRFPECEKTSSNKLIPLVENKSKFVIENPNQFRVCVVQVDGCAIKEGQRCDYLVIPDQQDIKKVIEIYIELKGSKILHAIEQLEATMKKLSDDPAKQEKVCIIVSSQCPLITTKIQNFKKDFKKKYSAKLEFKNRNYTYCLSKHDDS</sequence>
<dbReference type="RefSeq" id="WP_042156635.1">
    <property type="nucleotide sequence ID" value="NZ_CM002803.1"/>
</dbReference>